<accession>A0A8R1YLK7</accession>
<protein>
    <submittedName>
        <fullName evidence="1">Uncharacterized protein</fullName>
    </submittedName>
</protein>
<accession>A0A2A6BHR4</accession>
<evidence type="ECO:0000313" key="1">
    <source>
        <dbReference type="EnsemblMetazoa" id="PPA25941.1"/>
    </source>
</evidence>
<dbReference type="PANTHER" id="PTHR21115:SF0">
    <property type="entry name" value="GH06117P-RELATED"/>
    <property type="match status" value="1"/>
</dbReference>
<dbReference type="AlphaFoldDB" id="A0A2A6BHR4"/>
<dbReference type="EnsemblMetazoa" id="PPA25941.1">
    <property type="protein sequence ID" value="PPA25941.1"/>
    <property type="gene ID" value="WBGene00115495"/>
</dbReference>
<proteinExistence type="predicted"/>
<gene>
    <name evidence="1" type="primary">WBGene00115495</name>
</gene>
<dbReference type="Proteomes" id="UP000005239">
    <property type="component" value="Unassembled WGS sequence"/>
</dbReference>
<dbReference type="PANTHER" id="PTHR21115">
    <property type="entry name" value="GH06117P-RELATED"/>
    <property type="match status" value="1"/>
</dbReference>
<organism evidence="1 2">
    <name type="scientific">Pristionchus pacificus</name>
    <name type="common">Parasitic nematode worm</name>
    <dbReference type="NCBI Taxonomy" id="54126"/>
    <lineage>
        <taxon>Eukaryota</taxon>
        <taxon>Metazoa</taxon>
        <taxon>Ecdysozoa</taxon>
        <taxon>Nematoda</taxon>
        <taxon>Chromadorea</taxon>
        <taxon>Rhabditida</taxon>
        <taxon>Rhabditina</taxon>
        <taxon>Diplogasteromorpha</taxon>
        <taxon>Diplogasteroidea</taxon>
        <taxon>Neodiplogasteridae</taxon>
        <taxon>Pristionchus</taxon>
    </lineage>
</organism>
<evidence type="ECO:0000313" key="2">
    <source>
        <dbReference type="Proteomes" id="UP000005239"/>
    </source>
</evidence>
<name>A0A2A6BHR4_PRIPA</name>
<reference evidence="1" key="2">
    <citation type="submission" date="2022-06" db="UniProtKB">
        <authorList>
            <consortium name="EnsemblMetazoa"/>
        </authorList>
    </citation>
    <scope>IDENTIFICATION</scope>
    <source>
        <strain evidence="1">PS312</strain>
    </source>
</reference>
<keyword evidence="2" id="KW-1185">Reference proteome</keyword>
<reference evidence="2" key="1">
    <citation type="journal article" date="2008" name="Nat. Genet.">
        <title>The Pristionchus pacificus genome provides a unique perspective on nematode lifestyle and parasitism.</title>
        <authorList>
            <person name="Dieterich C."/>
            <person name="Clifton S.W."/>
            <person name="Schuster L.N."/>
            <person name="Chinwalla A."/>
            <person name="Delehaunty K."/>
            <person name="Dinkelacker I."/>
            <person name="Fulton L."/>
            <person name="Fulton R."/>
            <person name="Godfrey J."/>
            <person name="Minx P."/>
            <person name="Mitreva M."/>
            <person name="Roeseler W."/>
            <person name="Tian H."/>
            <person name="Witte H."/>
            <person name="Yang S.P."/>
            <person name="Wilson R.K."/>
            <person name="Sommer R.J."/>
        </authorList>
    </citation>
    <scope>NUCLEOTIDE SEQUENCE [LARGE SCALE GENOMIC DNA]</scope>
    <source>
        <strain evidence="2">PS312</strain>
    </source>
</reference>
<sequence>MALCNGNRLENIDDDSPAFPEGNYYYDLTDPDFEKWVTSARKMQNTYAIMNGETDYFEYNRDERSNLVERIRIMIFGPRRGNEVYKVCESRDAMRIMQKIVKIYGGEQAIVRINVAYLNTFTYIKGKEFIATEVPVFKLGFGDDLPCRFMDTKRMVYNSIEDLIRSIGARFLGGIMYPEKLCHKVSGECKINLVYTESEATRLTNRTLDAMESILDIASLVLGIANTAISFPLWVYAAICEKLAQLITKLGKTTKIIRIASTAIAITKTSIQLERCFREGRFVDAGGKAMFLIALALLSKDQIRRFQVSASTSPEDVAELYGSWYKTTFYTLKVSTTFTTYVCIVQSIYTLYKQTKWTICDLYDLCDCLYALYNVVISPMTIEAILESDQMKTMMDMEKSLSDNLSQLTAYQSIQQAGDLIEAVHRKVIKIPDCDHFYHQTQRFLASKNGDDPEEIHEEVDIPHYFFDEAGAD</sequence>